<dbReference type="PANTHER" id="PTHR32089:SF112">
    <property type="entry name" value="LYSOZYME-LIKE PROTEIN-RELATED"/>
    <property type="match status" value="1"/>
</dbReference>
<organism evidence="16 17">
    <name type="scientific">Desulfovibrio subterraneus</name>
    <dbReference type="NCBI Taxonomy" id="2718620"/>
    <lineage>
        <taxon>Bacteria</taxon>
        <taxon>Pseudomonadati</taxon>
        <taxon>Thermodesulfobacteriota</taxon>
        <taxon>Desulfovibrionia</taxon>
        <taxon>Desulfovibrionales</taxon>
        <taxon>Desulfovibrionaceae</taxon>
        <taxon>Desulfovibrio</taxon>
    </lineage>
</organism>
<evidence type="ECO:0000256" key="5">
    <source>
        <dbReference type="ARBA" id="ARBA00022777"/>
    </source>
</evidence>
<feature type="domain" description="Methyl-accepting transducer" evidence="12">
    <location>
        <begin position="537"/>
        <end position="773"/>
    </location>
</feature>
<comment type="similarity">
    <text evidence="9">Belongs to the methyl-accepting chemotaxis (MCP) protein family.</text>
</comment>
<keyword evidence="3" id="KW-0808">Transferase</keyword>
<evidence type="ECO:0000256" key="4">
    <source>
        <dbReference type="ARBA" id="ARBA00022741"/>
    </source>
</evidence>
<evidence type="ECO:0000256" key="6">
    <source>
        <dbReference type="ARBA" id="ARBA00022840"/>
    </source>
</evidence>
<dbReference type="InterPro" id="IPR013656">
    <property type="entry name" value="PAS_4"/>
</dbReference>
<evidence type="ECO:0000259" key="14">
    <source>
        <dbReference type="PROSITE" id="PS50113"/>
    </source>
</evidence>
<dbReference type="Pfam" id="PF14827">
    <property type="entry name" value="dCache_3"/>
    <property type="match status" value="1"/>
</dbReference>
<dbReference type="InterPro" id="IPR029151">
    <property type="entry name" value="Sensor-like_sf"/>
</dbReference>
<dbReference type="SMART" id="SM00304">
    <property type="entry name" value="HAMP"/>
    <property type="match status" value="1"/>
</dbReference>
<dbReference type="CDD" id="cd00130">
    <property type="entry name" value="PAS"/>
    <property type="match status" value="1"/>
</dbReference>
<comment type="subcellular location">
    <subcellularLocation>
        <location evidence="1">Membrane</location>
    </subcellularLocation>
</comment>
<dbReference type="InterPro" id="IPR000014">
    <property type="entry name" value="PAS"/>
</dbReference>
<evidence type="ECO:0000259" key="12">
    <source>
        <dbReference type="PROSITE" id="PS50111"/>
    </source>
</evidence>
<evidence type="ECO:0000313" key="16">
    <source>
        <dbReference type="EMBL" id="GFM32888.1"/>
    </source>
</evidence>
<evidence type="ECO:0000313" key="17">
    <source>
        <dbReference type="Proteomes" id="UP000503840"/>
    </source>
</evidence>
<evidence type="ECO:0000259" key="13">
    <source>
        <dbReference type="PROSITE" id="PS50112"/>
    </source>
</evidence>
<dbReference type="NCBIfam" id="TIGR00229">
    <property type="entry name" value="sensory_box"/>
    <property type="match status" value="1"/>
</dbReference>
<dbReference type="PANTHER" id="PTHR32089">
    <property type="entry name" value="METHYL-ACCEPTING CHEMOTAXIS PROTEIN MCPB"/>
    <property type="match status" value="1"/>
</dbReference>
<keyword evidence="7" id="KW-0902">Two-component regulatory system</keyword>
<dbReference type="GO" id="GO:0000160">
    <property type="term" value="P:phosphorelay signal transduction system"/>
    <property type="evidence" value="ECO:0007669"/>
    <property type="project" value="UniProtKB-KW"/>
</dbReference>
<dbReference type="InterPro" id="IPR004089">
    <property type="entry name" value="MCPsignal_dom"/>
</dbReference>
<evidence type="ECO:0000256" key="2">
    <source>
        <dbReference type="ARBA" id="ARBA00022553"/>
    </source>
</evidence>
<keyword evidence="4" id="KW-0547">Nucleotide-binding</keyword>
<evidence type="ECO:0000256" key="7">
    <source>
        <dbReference type="ARBA" id="ARBA00023012"/>
    </source>
</evidence>
<dbReference type="InterPro" id="IPR035965">
    <property type="entry name" value="PAS-like_dom_sf"/>
</dbReference>
<dbReference type="GO" id="GO:0016301">
    <property type="term" value="F:kinase activity"/>
    <property type="evidence" value="ECO:0007669"/>
    <property type="project" value="UniProtKB-KW"/>
</dbReference>
<accession>A0A7J0BH46</accession>
<keyword evidence="5" id="KW-0418">Kinase</keyword>
<keyword evidence="17" id="KW-1185">Reference proteome</keyword>
<dbReference type="PROSITE" id="PS50112">
    <property type="entry name" value="PAS"/>
    <property type="match status" value="1"/>
</dbReference>
<dbReference type="Gene3D" id="3.30.450.20">
    <property type="entry name" value="PAS domain"/>
    <property type="match status" value="1"/>
</dbReference>
<keyword evidence="11" id="KW-1133">Transmembrane helix</keyword>
<evidence type="ECO:0000256" key="9">
    <source>
        <dbReference type="ARBA" id="ARBA00029447"/>
    </source>
</evidence>
<keyword evidence="8 10" id="KW-0807">Transducer</keyword>
<dbReference type="CDD" id="cd11386">
    <property type="entry name" value="MCP_signal"/>
    <property type="match status" value="1"/>
</dbReference>
<dbReference type="SUPFAM" id="SSF103190">
    <property type="entry name" value="Sensory domain-like"/>
    <property type="match status" value="1"/>
</dbReference>
<keyword evidence="11" id="KW-0472">Membrane</keyword>
<dbReference type="Pfam" id="PF08448">
    <property type="entry name" value="PAS_4"/>
    <property type="match status" value="1"/>
</dbReference>
<evidence type="ECO:0000256" key="11">
    <source>
        <dbReference type="SAM" id="Phobius"/>
    </source>
</evidence>
<dbReference type="SMART" id="SM00283">
    <property type="entry name" value="MA"/>
    <property type="match status" value="1"/>
</dbReference>
<dbReference type="PROSITE" id="PS50885">
    <property type="entry name" value="HAMP"/>
    <property type="match status" value="1"/>
</dbReference>
<evidence type="ECO:0000259" key="15">
    <source>
        <dbReference type="PROSITE" id="PS50885"/>
    </source>
</evidence>
<evidence type="ECO:0000256" key="3">
    <source>
        <dbReference type="ARBA" id="ARBA00022679"/>
    </source>
</evidence>
<evidence type="ECO:0000256" key="10">
    <source>
        <dbReference type="PROSITE-ProRule" id="PRU00284"/>
    </source>
</evidence>
<dbReference type="PROSITE" id="PS50111">
    <property type="entry name" value="CHEMOTAXIS_TRANSDUC_2"/>
    <property type="match status" value="1"/>
</dbReference>
<dbReference type="Pfam" id="PF00672">
    <property type="entry name" value="HAMP"/>
    <property type="match status" value="1"/>
</dbReference>
<keyword evidence="6" id="KW-0067">ATP-binding</keyword>
<dbReference type="InterPro" id="IPR000700">
    <property type="entry name" value="PAS-assoc_C"/>
</dbReference>
<dbReference type="GO" id="GO:0016020">
    <property type="term" value="C:membrane"/>
    <property type="evidence" value="ECO:0007669"/>
    <property type="project" value="UniProtKB-SubCell"/>
</dbReference>
<dbReference type="PROSITE" id="PS50113">
    <property type="entry name" value="PAC"/>
    <property type="match status" value="1"/>
</dbReference>
<dbReference type="EMBL" id="BLVO01000012">
    <property type="protein sequence ID" value="GFM32888.1"/>
    <property type="molecule type" value="Genomic_DNA"/>
</dbReference>
<dbReference type="RefSeq" id="WP_174404549.1">
    <property type="nucleotide sequence ID" value="NZ_BLVO01000012.1"/>
</dbReference>
<dbReference type="InterPro" id="IPR029150">
    <property type="entry name" value="dCache_3"/>
</dbReference>
<keyword evidence="2" id="KW-0597">Phosphoprotein</keyword>
<dbReference type="SUPFAM" id="SSF58104">
    <property type="entry name" value="Methyl-accepting chemotaxis protein (MCP) signaling domain"/>
    <property type="match status" value="1"/>
</dbReference>
<gene>
    <name evidence="16" type="ORF">DSM101010T_12530</name>
</gene>
<dbReference type="FunFam" id="1.10.287.950:FF:000001">
    <property type="entry name" value="Methyl-accepting chemotaxis sensory transducer"/>
    <property type="match status" value="1"/>
</dbReference>
<dbReference type="GO" id="GO:0005524">
    <property type="term" value="F:ATP binding"/>
    <property type="evidence" value="ECO:0007669"/>
    <property type="project" value="UniProtKB-KW"/>
</dbReference>
<evidence type="ECO:0000256" key="1">
    <source>
        <dbReference type="ARBA" id="ARBA00004370"/>
    </source>
</evidence>
<dbReference type="CDD" id="cd06225">
    <property type="entry name" value="HAMP"/>
    <property type="match status" value="1"/>
</dbReference>
<feature type="transmembrane region" description="Helical" evidence="11">
    <location>
        <begin position="320"/>
        <end position="343"/>
    </location>
</feature>
<name>A0A7J0BH46_9BACT</name>
<dbReference type="Gene3D" id="1.10.287.950">
    <property type="entry name" value="Methyl-accepting chemotaxis protein"/>
    <property type="match status" value="1"/>
</dbReference>
<dbReference type="Pfam" id="PF00015">
    <property type="entry name" value="MCPsignal"/>
    <property type="match status" value="1"/>
</dbReference>
<feature type="domain" description="PAC" evidence="14">
    <location>
        <begin position="467"/>
        <end position="522"/>
    </location>
</feature>
<dbReference type="SUPFAM" id="SSF55785">
    <property type="entry name" value="PYP-like sensor domain (PAS domain)"/>
    <property type="match status" value="1"/>
</dbReference>
<sequence length="806" mass="88038">MKLIWKLSIPQVIFVLILGIISYMVIHSSFTDMKQRYVEDTVHNRFTRISTDIHKTAEAATNLAAVFAKVPAVLDAYALAHSGNMDDENSPESQAAREMLRKALAPMLNSYKEISGESMQLHFHLPNGRSLARLWRKQQAKRNGKWVDISDDLSSFRQTVLDVNRTGQPVSGIELGRGGFVVRGLVPVKSPDGRQLGSVEMLFGFDPILSAATEEGKNEMIMYMNGDMLSITTALQDEAKFPRLGNFVRTTTPKDSGVEQFVTSELLERGKTDNTFDDHGELVLATYPIPDYRGKQIGVLVCAVHTGSLMQLVARADTTLMVMLAGMALAPVLVLLVFLRHLVTRPLTNIKAKIKDIAEDKADLTEQIHCTQKDEIGDLARWFNTLTGKLSTMIDEMEGYVNVLNTVPDPIFVVDEQYRILMANKATLDFLGITEENLKQCRCHDQFKTSVCSTPDCPIDMVKKLGRQAEADIIELKQPDGHSVFIKPSANLLKDSKGHKVGYVEVARVVTDLVHAEREMNVKLERIRQVNEATREAAVHLSSTSSDLAREFSGVQQALDNQQNRLQETVTAMEQMNVTVQQVAQSATEAAEQSQSAREQAQQGAAIVDQSVNAILRVSEQASAMKVSMHQLGKQAQEIGAVLGVISDIADQTNLLALNAAIEAARAGEAGRGFAVVADEVRKLAEKTMQATSEVEKAIGSIQRGAQDSIRMVEETGGLVENASTLATRSGEALQSIVHLVTASSDQVRNIATAAEEQSATSDHINGAIDEVANMASDVSSRMDASTGSVQELAALAKELDKLSKG</sequence>
<protein>
    <submittedName>
        <fullName evidence="16">Methyl-accepting chemotaxis protein</fullName>
    </submittedName>
</protein>
<proteinExistence type="inferred from homology"/>
<dbReference type="Gene3D" id="6.10.340.10">
    <property type="match status" value="1"/>
</dbReference>
<dbReference type="Proteomes" id="UP000503840">
    <property type="component" value="Unassembled WGS sequence"/>
</dbReference>
<dbReference type="InterPro" id="IPR003660">
    <property type="entry name" value="HAMP_dom"/>
</dbReference>
<dbReference type="AlphaFoldDB" id="A0A7J0BH46"/>
<comment type="caution">
    <text evidence="16">The sequence shown here is derived from an EMBL/GenBank/DDBJ whole genome shotgun (WGS) entry which is preliminary data.</text>
</comment>
<evidence type="ECO:0000256" key="8">
    <source>
        <dbReference type="ARBA" id="ARBA00023224"/>
    </source>
</evidence>
<feature type="transmembrane region" description="Helical" evidence="11">
    <location>
        <begin position="6"/>
        <end position="26"/>
    </location>
</feature>
<keyword evidence="11" id="KW-0812">Transmembrane</keyword>
<dbReference type="GO" id="GO:0006935">
    <property type="term" value="P:chemotaxis"/>
    <property type="evidence" value="ECO:0007669"/>
    <property type="project" value="UniProtKB-ARBA"/>
</dbReference>
<feature type="domain" description="HAMP" evidence="15">
    <location>
        <begin position="341"/>
        <end position="395"/>
    </location>
</feature>
<feature type="domain" description="PAS" evidence="13">
    <location>
        <begin position="396"/>
        <end position="438"/>
    </location>
</feature>
<reference evidence="16 17" key="1">
    <citation type="submission" date="2020-05" db="EMBL/GenBank/DDBJ databases">
        <title>Draft genome sequence of Desulfovibrio sp. strain HN2T.</title>
        <authorList>
            <person name="Ueno A."/>
            <person name="Tamazawa S."/>
            <person name="Tamamura S."/>
            <person name="Murakami T."/>
            <person name="Kiyama T."/>
            <person name="Inomata H."/>
            <person name="Amano Y."/>
            <person name="Miyakawa K."/>
            <person name="Tamaki H."/>
            <person name="Naganuma T."/>
            <person name="Kaneko K."/>
        </authorList>
    </citation>
    <scope>NUCLEOTIDE SEQUENCE [LARGE SCALE GENOMIC DNA]</scope>
    <source>
        <strain evidence="16 17">HN2</strain>
    </source>
</reference>